<protein>
    <submittedName>
        <fullName evidence="2">VirK protein</fullName>
    </submittedName>
</protein>
<evidence type="ECO:0000313" key="2">
    <source>
        <dbReference type="EMBL" id="VVE51906.1"/>
    </source>
</evidence>
<evidence type="ECO:0000256" key="1">
    <source>
        <dbReference type="SAM" id="MobiDB-lite"/>
    </source>
</evidence>
<dbReference type="RefSeq" id="WP_246178504.1">
    <property type="nucleotide sequence ID" value="NZ_CABPSM010000020.1"/>
</dbReference>
<feature type="region of interest" description="Disordered" evidence="1">
    <location>
        <begin position="1"/>
        <end position="34"/>
    </location>
</feature>
<organism evidence="2 3">
    <name type="scientific">Pandoraea horticolens</name>
    <dbReference type="NCBI Taxonomy" id="2508298"/>
    <lineage>
        <taxon>Bacteria</taxon>
        <taxon>Pseudomonadati</taxon>
        <taxon>Pseudomonadota</taxon>
        <taxon>Betaproteobacteria</taxon>
        <taxon>Burkholderiales</taxon>
        <taxon>Burkholderiaceae</taxon>
        <taxon>Pandoraea</taxon>
    </lineage>
</organism>
<dbReference type="AlphaFoldDB" id="A0A5E4YSX9"/>
<name>A0A5E4YSX9_9BURK</name>
<dbReference type="Pfam" id="PF06903">
    <property type="entry name" value="VirK"/>
    <property type="match status" value="1"/>
</dbReference>
<sequence length="252" mass="27951">MAEFVAKARRYESNVSRSQIHPHPTPSPQDDFQKMESALPRLPKRKNGPSEDSFIRCNIQPLNDNPGNPKYVATLLRQIQARFVSNRGRFQSLKWPEEIGQVISLELAMKRKCSSISTLVMAVAIAAGSWSSGSFAMKPDSASLATAVMAGKDIHVTLDLSLCTEPGTLFPGPAHRGSVHPDAFMVLKDGTVAFSNTHFTVRSDDRPVQEFMKYRVHPDGKVELQVIVLDAGHLLNKKQYDCAVSHGVSFYW</sequence>
<proteinExistence type="predicted"/>
<keyword evidence="3" id="KW-1185">Reference proteome</keyword>
<dbReference type="InterPro" id="IPR010694">
    <property type="entry name" value="Uncharacterised_VirK"/>
</dbReference>
<dbReference type="EMBL" id="CABPSM010000020">
    <property type="protein sequence ID" value="VVE51906.1"/>
    <property type="molecule type" value="Genomic_DNA"/>
</dbReference>
<dbReference type="Proteomes" id="UP000343317">
    <property type="component" value="Unassembled WGS sequence"/>
</dbReference>
<accession>A0A5E4YSX9</accession>
<gene>
    <name evidence="2" type="ORF">PHO31112_04748</name>
</gene>
<reference evidence="2 3" key="1">
    <citation type="submission" date="2019-08" db="EMBL/GenBank/DDBJ databases">
        <authorList>
            <person name="Peeters C."/>
        </authorList>
    </citation>
    <scope>NUCLEOTIDE SEQUENCE [LARGE SCALE GENOMIC DNA]</scope>
    <source>
        <strain evidence="2 3">LMG 31112</strain>
    </source>
</reference>
<evidence type="ECO:0000313" key="3">
    <source>
        <dbReference type="Proteomes" id="UP000343317"/>
    </source>
</evidence>